<name>A0A380BXL0_SPHSI</name>
<feature type="domain" description="Gliding motility protein SprA N-terminal" evidence="3">
    <location>
        <begin position="64"/>
        <end position="345"/>
    </location>
</feature>
<reference evidence="4 5" key="1">
    <citation type="submission" date="2018-06" db="EMBL/GenBank/DDBJ databases">
        <authorList>
            <consortium name="Pathogen Informatics"/>
            <person name="Doyle S."/>
        </authorList>
    </citation>
    <scope>NUCLEOTIDE SEQUENCE [LARGE SCALE GENOMIC DNA]</scope>
    <source>
        <strain evidence="4 5">NCTC11388</strain>
    </source>
</reference>
<evidence type="ECO:0000313" key="5">
    <source>
        <dbReference type="Proteomes" id="UP000254893"/>
    </source>
</evidence>
<sequence length="2341" mass="267674">MKTNIYALIFAISLIFLCGQTNGQTIRPAQKEQDSTAIPYRFKDHPFLNIHKQYNPFSLEHPNNIKREIIYDTKSGQYIIKENLGAKQYRPPLYLTLPEFRDYEAKRSQKNYWEELADKNLAEERRRRLFPVIEIESPAFERIFGGNKIDLIPRGSADITLMGQYNNNANPMFDETRRKQWGFDFDQQINMNLTGHIGTRVKINANFNSTAQFDFENQIRFDYVAKDDDILRRLEIGNVSMPLNSTLIQGVQSLFGVKAQLQFGRLNFTGLLSQQRSRQKEITITNGAQESEYTLQADNYEANQHYFLSQYFRENYNRTLALAPIINTNINISQVEVWLSNRSNSYEDARDVMALMDLGEYQPYNNLISPGSSRLPSTGIPNENSATVSNNLLSLLGDNGRQSNGTFVQSFFAGSGANDNYAKMTYARKLIENRDFTIDRKLGYISLNLPLNADQVLSVAYRYTANGREYQVGEFSTDIPVTPSNPKMLYTKLLKNETLKPKLPIWDLMMKNIYALGAYNVSNSNFILQIYRTEDETGTERPAIYEGQRTAEKTWLELTGLDRLNQQQAQSPDGYFDYLENITIEPKKGKLIFPVIEPFGRDLASQFITGSEQALIDKYTYPELYDSTKVIAQQQFPNKNRYRIKGRYNSAMGTEYQIGAYNITRGSIQVMAGGALLQEGVDYTIDYEIGRLRILNEALMLSGQPIRVTVEDDAMFNLQQKTLMGGRFDYLVNDQLQVGATIMNLTEKPLTEKVNIGEEPMSNTMLGADLTYNAPSRWLTRMVDKLPFLSTKEESNISFYGEFAKLIPGHPRGLDTQNGTTGTTYIDDFENSVSYIDLKNQYSWQISGTPRLFTESNLSDDLRYGYNRALLAVYNIDPIFYRNNSLTPTNITTAELSDHRVREVGEKEVFPNKDTRSGQNDWLQTLDFAYYPNLRGPYNYTTTGVNADGTLANPKSRWGGMFRKIDNTDFEAQNIEFLEMWMMDPVLTNPNKDGGDIYFNLGNISEDILKDGRKSLENALSPVGDLSQVDQTNWGRVTKNQPVIQAFDSDSESRQRQDVGLDGLSDADESSFHGSFLSQLQGVLNPTALAEIQNDPSSDNYMYFRSQQLDQQSAGILKRYQRYNGVDGNSKTNEQSQRDFGVPTSASTLLPDGEDVNRDNNMNEIDEYYQYRISIRQQDMIVGQNHIVDEQTTKVTLANGQQQDIKWYKFRIPLTQYESKFGDVQDFKSIRFIRTFMTNFTDTAIVRLAKLQFVKGEWRRYNPENNPSKVISDYSMGVVASDNSIFDVANINVEENGKRDPIPYIQPPGINRQVDWSNNNYNVRLNEQALSLDVINLRDGYGRGTFKTTSHDFRPYGRIEMFIHAEGMNLKNGDARAFLRVGTDDKYNYYEYDMPLAVTPYGATSPDLIWPNENRMNIQIRLFQDAKMARSKATLNGQPWPLDVPFEYMDGNNRIIVVGAPDISKVRYYMMGVRNPLKGSSTSNSADDGSNISGSFWFNELRLTDFDDKGGWAATARLNLKLADFANVSVSGTKSTIGFGFLSQRMNERRRSEDLYFDLMSNAELGKFFPRSYGLVIPFYFSYSKQTSTPEYNPLNPDIELNSALANMSRNQQDSLMRLVQDYTTRKSFSLTNVRKIRTNNEKPIRPWDIENFSATYAYSAYNHRDFSVASSIQRNYRAALDYNYSNPSVKFIEPFKNVIKSDYLKLIKDINFNLVPSLINFRIDVNRVYSENTIRDNTSDNVLPTLYNKNFNMSRIYGISWDLSKSLRLDFNATNYSIIDEPDGRLNGIKRDTMWNNFWKMGRTTDYNHMLNIAYTLPISKLPYMDWVNVITRYGAQFTWQSEPLLSLRSPDINVGNSIQNNRTIQINPSLNMVGLYNKFGFIRRNSGRNAKGSKAFFIQLLTSIRKIDGAYTKIEGSYLPGYLPKTKAFGYDFDANAPGWGFLFGSQSDILQKAINNNWLSTDSLQTQLFTRSFAENLSLVANLEPIKGLRIDLTAARTDNYNYTATVQYNSGSGTFERVTPFTTGNYSITQIAITTAFKNHQDLFQKFEENRMVISQRLAQTNANSVGQSADFYADGYGKAQQDVVVNAFLSTYLGKDINKNKLNSIPRTPLPNWRVSYNGLGKLPGLSDVFSSLTILHSYASQYTISGYNSVIRYEENAGAPSERDINNNFLPKNQFQQISIIDQFVPLVGLDARFKNNISATSEYRKNRNVNFSLQNSQMAILTEEAFVLGVGFRKNNFRLPFGWFSDRKMNNDLNFKLDVAINDRKTLVYRSDLNRSEVSAGNKSISFNPTLDYMLNQTYNIRLFLNTNSVRPYTSQNYATSYTNFGINLRVMFQ</sequence>
<dbReference type="RefSeq" id="WP_115169896.1">
    <property type="nucleotide sequence ID" value="NZ_UGYW01000002.1"/>
</dbReference>
<feature type="signal peptide" evidence="2">
    <location>
        <begin position="1"/>
        <end position="23"/>
    </location>
</feature>
<accession>A0A380BXL0</accession>
<feature type="region of interest" description="Disordered" evidence="1">
    <location>
        <begin position="1125"/>
        <end position="1160"/>
    </location>
</feature>
<proteinExistence type="predicted"/>
<dbReference type="EMBL" id="UGYW01000002">
    <property type="protein sequence ID" value="SUJ07923.1"/>
    <property type="molecule type" value="Genomic_DNA"/>
</dbReference>
<gene>
    <name evidence="4" type="ORF">NCTC11388_01847</name>
</gene>
<dbReference type="Proteomes" id="UP000254893">
    <property type="component" value="Unassembled WGS sequence"/>
</dbReference>
<dbReference type="InterPro" id="IPR025684">
    <property type="entry name" value="SprA_N_dom"/>
</dbReference>
<evidence type="ECO:0000259" key="3">
    <source>
        <dbReference type="Pfam" id="PF14349"/>
    </source>
</evidence>
<evidence type="ECO:0000256" key="2">
    <source>
        <dbReference type="SAM" id="SignalP"/>
    </source>
</evidence>
<protein>
    <submittedName>
        <fullName evidence="4">Cell surface protein SprA</fullName>
    </submittedName>
</protein>
<organism evidence="4 5">
    <name type="scientific">Sphingobacterium spiritivorum</name>
    <name type="common">Flavobacterium spiritivorum</name>
    <dbReference type="NCBI Taxonomy" id="258"/>
    <lineage>
        <taxon>Bacteria</taxon>
        <taxon>Pseudomonadati</taxon>
        <taxon>Bacteroidota</taxon>
        <taxon>Sphingobacteriia</taxon>
        <taxon>Sphingobacteriales</taxon>
        <taxon>Sphingobacteriaceae</taxon>
        <taxon>Sphingobacterium</taxon>
    </lineage>
</organism>
<evidence type="ECO:0000256" key="1">
    <source>
        <dbReference type="SAM" id="MobiDB-lite"/>
    </source>
</evidence>
<keyword evidence="2" id="KW-0732">Signal</keyword>
<feature type="domain" description="Gliding motility protein SprA N-terminal" evidence="3">
    <location>
        <begin position="1076"/>
        <end position="1605"/>
    </location>
</feature>
<evidence type="ECO:0000313" key="4">
    <source>
        <dbReference type="EMBL" id="SUJ07923.1"/>
    </source>
</evidence>
<dbReference type="NCBIfam" id="TIGR04189">
    <property type="entry name" value="surface_SprA"/>
    <property type="match status" value="1"/>
</dbReference>
<dbReference type="Pfam" id="PF14349">
    <property type="entry name" value="SprA_N"/>
    <property type="match status" value="2"/>
</dbReference>
<feature type="chain" id="PRO_5016607753" evidence="2">
    <location>
        <begin position="24"/>
        <end position="2341"/>
    </location>
</feature>
<dbReference type="InterPro" id="IPR026377">
    <property type="entry name" value="Cell_surface_SprA"/>
</dbReference>